<evidence type="ECO:0000256" key="1">
    <source>
        <dbReference type="SAM" id="MobiDB-lite"/>
    </source>
</evidence>
<keyword evidence="3" id="KW-1185">Reference proteome</keyword>
<protein>
    <submittedName>
        <fullName evidence="2">Uncharacterized protein</fullName>
    </submittedName>
</protein>
<reference evidence="2" key="1">
    <citation type="journal article" date="2021" name="Proc. Natl. Acad. Sci. U.S.A.">
        <title>Three genomes in the algal genus Volvox reveal the fate of a haploid sex-determining region after a transition to homothallism.</title>
        <authorList>
            <person name="Yamamoto K."/>
            <person name="Hamaji T."/>
            <person name="Kawai-Toyooka H."/>
            <person name="Matsuzaki R."/>
            <person name="Takahashi F."/>
            <person name="Nishimura Y."/>
            <person name="Kawachi M."/>
            <person name="Noguchi H."/>
            <person name="Minakuchi Y."/>
            <person name="Umen J.G."/>
            <person name="Toyoda A."/>
            <person name="Nozaki H."/>
        </authorList>
    </citation>
    <scope>NUCLEOTIDE SEQUENCE</scope>
    <source>
        <strain evidence="2">NIES-3780</strain>
    </source>
</reference>
<organism evidence="2 3">
    <name type="scientific">Volvox africanus</name>
    <dbReference type="NCBI Taxonomy" id="51714"/>
    <lineage>
        <taxon>Eukaryota</taxon>
        <taxon>Viridiplantae</taxon>
        <taxon>Chlorophyta</taxon>
        <taxon>core chlorophytes</taxon>
        <taxon>Chlorophyceae</taxon>
        <taxon>CS clade</taxon>
        <taxon>Chlamydomonadales</taxon>
        <taxon>Volvocaceae</taxon>
        <taxon>Volvox</taxon>
    </lineage>
</organism>
<feature type="non-terminal residue" evidence="2">
    <location>
        <position position="250"/>
    </location>
</feature>
<evidence type="ECO:0000313" key="2">
    <source>
        <dbReference type="EMBL" id="GIL57314.1"/>
    </source>
</evidence>
<dbReference type="Gene3D" id="3.50.50.60">
    <property type="entry name" value="FAD/NAD(P)-binding domain"/>
    <property type="match status" value="1"/>
</dbReference>
<dbReference type="EMBL" id="BNCO01000027">
    <property type="protein sequence ID" value="GIL57314.1"/>
    <property type="molecule type" value="Genomic_DNA"/>
</dbReference>
<dbReference type="AlphaFoldDB" id="A0A8J4F2S1"/>
<accession>A0A8J4F2S1</accession>
<sequence>MGIIEGARRNCASFRAAAAAAAAPAGVDSWRLASAFGTFKANMNLLHWQVKGGECCSGSSSSSSSNSSSSSSSNSSHSRIDGDGHYDGVLYWQEGDPLPGSWTNAAATATPAVPNRMAFTVATSPTVSETSCKPWRSGLTARDASTRPPEALLRAVTVRGGLQRRSLAEVILNGCSSCRSYSSIISSSNSAVAVGAICSSGSGKEAEGGDQSLGVGDELAVEEVPVPVPVVICGAGPTGLTLSLLLAKYG</sequence>
<dbReference type="Proteomes" id="UP000747399">
    <property type="component" value="Unassembled WGS sequence"/>
</dbReference>
<proteinExistence type="predicted"/>
<comment type="caution">
    <text evidence="2">The sequence shown here is derived from an EMBL/GenBank/DDBJ whole genome shotgun (WGS) entry which is preliminary data.</text>
</comment>
<name>A0A8J4F2S1_9CHLO</name>
<dbReference type="InterPro" id="IPR036188">
    <property type="entry name" value="FAD/NAD-bd_sf"/>
</dbReference>
<gene>
    <name evidence="2" type="ORF">Vafri_12562</name>
</gene>
<evidence type="ECO:0000313" key="3">
    <source>
        <dbReference type="Proteomes" id="UP000747399"/>
    </source>
</evidence>
<feature type="region of interest" description="Disordered" evidence="1">
    <location>
        <begin position="59"/>
        <end position="79"/>
    </location>
</feature>
<feature type="compositionally biased region" description="Low complexity" evidence="1">
    <location>
        <begin position="59"/>
        <end position="77"/>
    </location>
</feature>